<evidence type="ECO:0000259" key="9">
    <source>
        <dbReference type="SMART" id="SM01060"/>
    </source>
</evidence>
<proteinExistence type="inferred from homology"/>
<keyword evidence="2" id="KW-0575">Peroxidase</keyword>
<dbReference type="Gene3D" id="2.40.180.10">
    <property type="entry name" value="Catalase core domain"/>
    <property type="match status" value="2"/>
</dbReference>
<dbReference type="InterPro" id="IPR011614">
    <property type="entry name" value="Catalase_core"/>
</dbReference>
<evidence type="ECO:0000256" key="8">
    <source>
        <dbReference type="PIRSR" id="PIRSR038928-2"/>
    </source>
</evidence>
<dbReference type="GO" id="GO:0046872">
    <property type="term" value="F:metal ion binding"/>
    <property type="evidence" value="ECO:0007669"/>
    <property type="project" value="UniProtKB-KW"/>
</dbReference>
<dbReference type="PANTHER" id="PTHR11465:SF9">
    <property type="entry name" value="CATALASE"/>
    <property type="match status" value="1"/>
</dbReference>
<dbReference type="Pfam" id="PF06628">
    <property type="entry name" value="Catalase-rel"/>
    <property type="match status" value="1"/>
</dbReference>
<dbReference type="GO" id="GO:0042744">
    <property type="term" value="P:hydrogen peroxide catabolic process"/>
    <property type="evidence" value="ECO:0007669"/>
    <property type="project" value="UniProtKB-KW"/>
</dbReference>
<feature type="binding site" description="axial binding residue" evidence="8">
    <location>
        <position position="313"/>
    </location>
    <ligand>
        <name>heme</name>
        <dbReference type="ChEBI" id="CHEBI:30413"/>
    </ligand>
    <ligandPart>
        <name>Fe</name>
        <dbReference type="ChEBI" id="CHEBI:18248"/>
    </ligandPart>
</feature>
<dbReference type="PANTHER" id="PTHR11465">
    <property type="entry name" value="CATALASE"/>
    <property type="match status" value="1"/>
</dbReference>
<feature type="domain" description="Catalase core" evidence="9">
    <location>
        <begin position="42"/>
        <end position="368"/>
    </location>
</feature>
<keyword evidence="11" id="KW-1185">Reference proteome</keyword>
<comment type="cofactor">
    <cofactor evidence="8">
        <name>heme</name>
        <dbReference type="ChEBI" id="CHEBI:30413"/>
    </cofactor>
</comment>
<dbReference type="GO" id="GO:0042542">
    <property type="term" value="P:response to hydrogen peroxide"/>
    <property type="evidence" value="ECO:0007669"/>
    <property type="project" value="TreeGrafter"/>
</dbReference>
<dbReference type="PIRSF" id="PIRSF038928">
    <property type="entry name" value="Catalase_clade1-3"/>
    <property type="match status" value="1"/>
</dbReference>
<evidence type="ECO:0000256" key="1">
    <source>
        <dbReference type="ARBA" id="ARBA00005329"/>
    </source>
</evidence>
<evidence type="ECO:0000256" key="3">
    <source>
        <dbReference type="ARBA" id="ARBA00022617"/>
    </source>
</evidence>
<dbReference type="SMART" id="SM01060">
    <property type="entry name" value="Catalase"/>
    <property type="match status" value="1"/>
</dbReference>
<dbReference type="Proteomes" id="UP000838756">
    <property type="component" value="Unassembled WGS sequence"/>
</dbReference>
<name>A0A8S4RK27_9NEOP</name>
<dbReference type="InterPro" id="IPR024711">
    <property type="entry name" value="Catalase_clade1/3"/>
</dbReference>
<evidence type="ECO:0000256" key="5">
    <source>
        <dbReference type="ARBA" id="ARBA00023002"/>
    </source>
</evidence>
<evidence type="ECO:0000313" key="10">
    <source>
        <dbReference type="EMBL" id="CAH2236190.1"/>
    </source>
</evidence>
<evidence type="ECO:0000256" key="6">
    <source>
        <dbReference type="ARBA" id="ARBA00023004"/>
    </source>
</evidence>
<protein>
    <submittedName>
        <fullName evidence="10">Jg24085 protein</fullName>
    </submittedName>
</protein>
<evidence type="ECO:0000313" key="11">
    <source>
        <dbReference type="Proteomes" id="UP000838756"/>
    </source>
</evidence>
<dbReference type="EMBL" id="CAKXAJ010025190">
    <property type="protein sequence ID" value="CAH2236190.1"/>
    <property type="molecule type" value="Genomic_DNA"/>
</dbReference>
<keyword evidence="7" id="KW-0376">Hydrogen peroxide</keyword>
<keyword evidence="4 8" id="KW-0479">Metal-binding</keyword>
<dbReference type="InterPro" id="IPR020835">
    <property type="entry name" value="Catalase_sf"/>
</dbReference>
<accession>A0A8S4RK27</accession>
<dbReference type="GO" id="GO:0004096">
    <property type="term" value="F:catalase activity"/>
    <property type="evidence" value="ECO:0007669"/>
    <property type="project" value="UniProtKB-EC"/>
</dbReference>
<sequence length="449" mass="50589">MLALLIIFAVSVMAMQEDQWDPVKNHMLEFKENTDGPIGMLTSSGGAPIPYCEATNSLNNRLINNEFFMDAITHVNRERIPERVVHAKGTGAFGYFEVTHDISNICKADFLNDVGKKTPIAVRFSTTQGSRGSSDLNREVRGFSIKFYTEEGNLDLIGLKTPFVSLISSMPQEEIQVVNKNREIHFVRFHILPDAGIKNLMSAEARNISSFDPDYVSRNLYQQIGKGEFPSWTVSVQILSKADVKRMGYKAFEVSRVIPTKDFPLHPIGKIVLDKNFNNFHAQIEQLAFCPSNLVPGILGGPDIMYESRRFAYRDAQSYRLGGNFKKIPVNCPFQTNTYTINRDGVGPVGSNEEDVPSYYPNSFNGPEPNSESHCSSLIKIYEEKAYNFDQAAEFYANELTSDEKTRLIENLVFELQPAVKMIQEKTIKLLTTIHPDLGNRVAKQMNLS</sequence>
<dbReference type="PROSITE" id="PS51402">
    <property type="entry name" value="CATALASE_3"/>
    <property type="match status" value="1"/>
</dbReference>
<comment type="similarity">
    <text evidence="1">Belongs to the catalase family.</text>
</comment>
<dbReference type="InterPro" id="IPR018028">
    <property type="entry name" value="Catalase"/>
</dbReference>
<dbReference type="GO" id="GO:0005777">
    <property type="term" value="C:peroxisome"/>
    <property type="evidence" value="ECO:0007669"/>
    <property type="project" value="TreeGrafter"/>
</dbReference>
<keyword evidence="6 8" id="KW-0408">Iron</keyword>
<gene>
    <name evidence="10" type="primary">jg24085</name>
    <name evidence="10" type="ORF">PAEG_LOCUS13668</name>
</gene>
<keyword evidence="5" id="KW-0560">Oxidoreductase</keyword>
<evidence type="ECO:0000256" key="4">
    <source>
        <dbReference type="ARBA" id="ARBA00022723"/>
    </source>
</evidence>
<organism evidence="10 11">
    <name type="scientific">Pararge aegeria aegeria</name>
    <dbReference type="NCBI Taxonomy" id="348720"/>
    <lineage>
        <taxon>Eukaryota</taxon>
        <taxon>Metazoa</taxon>
        <taxon>Ecdysozoa</taxon>
        <taxon>Arthropoda</taxon>
        <taxon>Hexapoda</taxon>
        <taxon>Insecta</taxon>
        <taxon>Pterygota</taxon>
        <taxon>Neoptera</taxon>
        <taxon>Endopterygota</taxon>
        <taxon>Lepidoptera</taxon>
        <taxon>Glossata</taxon>
        <taxon>Ditrysia</taxon>
        <taxon>Papilionoidea</taxon>
        <taxon>Nymphalidae</taxon>
        <taxon>Satyrinae</taxon>
        <taxon>Satyrini</taxon>
        <taxon>Parargina</taxon>
        <taxon>Pararge</taxon>
    </lineage>
</organism>
<evidence type="ECO:0000256" key="7">
    <source>
        <dbReference type="ARBA" id="ARBA00023324"/>
    </source>
</evidence>
<dbReference type="PRINTS" id="PR00067">
    <property type="entry name" value="CATALASE"/>
</dbReference>
<dbReference type="AlphaFoldDB" id="A0A8S4RK27"/>
<dbReference type="SUPFAM" id="SSF56634">
    <property type="entry name" value="Heme-dependent catalase-like"/>
    <property type="match status" value="1"/>
</dbReference>
<dbReference type="GO" id="GO:0005739">
    <property type="term" value="C:mitochondrion"/>
    <property type="evidence" value="ECO:0007669"/>
    <property type="project" value="TreeGrafter"/>
</dbReference>
<keyword evidence="3 8" id="KW-0349">Heme</keyword>
<comment type="caution">
    <text evidence="10">The sequence shown here is derived from an EMBL/GenBank/DDBJ whole genome shotgun (WGS) entry which is preliminary data.</text>
</comment>
<dbReference type="Pfam" id="PF00199">
    <property type="entry name" value="Catalase"/>
    <property type="match status" value="2"/>
</dbReference>
<evidence type="ECO:0000256" key="2">
    <source>
        <dbReference type="ARBA" id="ARBA00022559"/>
    </source>
</evidence>
<reference evidence="10" key="1">
    <citation type="submission" date="2022-03" db="EMBL/GenBank/DDBJ databases">
        <authorList>
            <person name="Lindestad O."/>
        </authorList>
    </citation>
    <scope>NUCLEOTIDE SEQUENCE</scope>
</reference>
<dbReference type="InterPro" id="IPR010582">
    <property type="entry name" value="Catalase_immune_responsive"/>
</dbReference>
<dbReference type="GO" id="GO:0020037">
    <property type="term" value="F:heme binding"/>
    <property type="evidence" value="ECO:0007669"/>
    <property type="project" value="InterPro"/>
</dbReference>
<dbReference type="OrthoDB" id="6843500at2759"/>